<organism evidence="1 2">
    <name type="scientific">Psylliodes chrysocephalus</name>
    <dbReference type="NCBI Taxonomy" id="3402493"/>
    <lineage>
        <taxon>Eukaryota</taxon>
        <taxon>Metazoa</taxon>
        <taxon>Ecdysozoa</taxon>
        <taxon>Arthropoda</taxon>
        <taxon>Hexapoda</taxon>
        <taxon>Insecta</taxon>
        <taxon>Pterygota</taxon>
        <taxon>Neoptera</taxon>
        <taxon>Endopterygota</taxon>
        <taxon>Coleoptera</taxon>
        <taxon>Polyphaga</taxon>
        <taxon>Cucujiformia</taxon>
        <taxon>Chrysomeloidea</taxon>
        <taxon>Chrysomelidae</taxon>
        <taxon>Galerucinae</taxon>
        <taxon>Alticini</taxon>
        <taxon>Psylliodes</taxon>
    </lineage>
</organism>
<evidence type="ECO:0008006" key="3">
    <source>
        <dbReference type="Google" id="ProtNLM"/>
    </source>
</evidence>
<dbReference type="PANTHER" id="PTHR45749">
    <property type="match status" value="1"/>
</dbReference>
<evidence type="ECO:0000313" key="1">
    <source>
        <dbReference type="EMBL" id="CAH1109654.1"/>
    </source>
</evidence>
<evidence type="ECO:0000313" key="2">
    <source>
        <dbReference type="Proteomes" id="UP001153636"/>
    </source>
</evidence>
<keyword evidence="2" id="KW-1185">Reference proteome</keyword>
<protein>
    <recommendedName>
        <fullName evidence="3">DUF4371 domain-containing protein</fullName>
    </recommendedName>
</protein>
<accession>A0A9P0GBN3</accession>
<dbReference type="PANTHER" id="PTHR45749:SF35">
    <property type="entry name" value="AC-LIKE TRANSPOSASE-RELATED"/>
    <property type="match status" value="1"/>
</dbReference>
<gene>
    <name evidence="1" type="ORF">PSYICH_LOCUS10593</name>
</gene>
<name>A0A9P0GBN3_9CUCU</name>
<reference evidence="1" key="1">
    <citation type="submission" date="2022-01" db="EMBL/GenBank/DDBJ databases">
        <authorList>
            <person name="King R."/>
        </authorList>
    </citation>
    <scope>NUCLEOTIDE SEQUENCE</scope>
</reference>
<dbReference type="AlphaFoldDB" id="A0A9P0GBN3"/>
<dbReference type="EMBL" id="OV651816">
    <property type="protein sequence ID" value="CAH1109654.1"/>
    <property type="molecule type" value="Genomic_DNA"/>
</dbReference>
<proteinExistence type="predicted"/>
<dbReference type="Proteomes" id="UP001153636">
    <property type="component" value="Chromosome 4"/>
</dbReference>
<sequence>MEEHIRRVLNKEKIEATYLEKTIQNELMEFLHDNRKHDIIAQVQKAKYYSVILDSTLDASKAEQMTFVVRFVYIQDSESEVQVIINEHILGFLPIERSIAKELSEVLLEELEKNRLKVENMTMVSI</sequence>
<dbReference type="OrthoDB" id="10066376at2759"/>